<organism evidence="1 2">
    <name type="scientific">Didymodactylos carnosus</name>
    <dbReference type="NCBI Taxonomy" id="1234261"/>
    <lineage>
        <taxon>Eukaryota</taxon>
        <taxon>Metazoa</taxon>
        <taxon>Spiralia</taxon>
        <taxon>Gnathifera</taxon>
        <taxon>Rotifera</taxon>
        <taxon>Eurotatoria</taxon>
        <taxon>Bdelloidea</taxon>
        <taxon>Philodinida</taxon>
        <taxon>Philodinidae</taxon>
        <taxon>Didymodactylos</taxon>
    </lineage>
</organism>
<sequence>SLVEYANGIRWEKLINESLPLLERFSLYIADRIFTDVINIDSIIQSFSTPFWILERE</sequence>
<reference evidence="1" key="1">
    <citation type="submission" date="2021-02" db="EMBL/GenBank/DDBJ databases">
        <authorList>
            <person name="Nowell W R."/>
        </authorList>
    </citation>
    <scope>NUCLEOTIDE SEQUENCE</scope>
</reference>
<feature type="non-terminal residue" evidence="1">
    <location>
        <position position="57"/>
    </location>
</feature>
<accession>A0A8S2YUV7</accession>
<dbReference type="AlphaFoldDB" id="A0A8S2YUV7"/>
<name>A0A8S2YUV7_9BILA</name>
<comment type="caution">
    <text evidence="1">The sequence shown here is derived from an EMBL/GenBank/DDBJ whole genome shotgun (WGS) entry which is preliminary data.</text>
</comment>
<gene>
    <name evidence="1" type="ORF">SRO942_LOCUS48073</name>
</gene>
<feature type="non-terminal residue" evidence="1">
    <location>
        <position position="1"/>
    </location>
</feature>
<dbReference type="OrthoDB" id="10042269at2759"/>
<dbReference type="Proteomes" id="UP000681722">
    <property type="component" value="Unassembled WGS sequence"/>
</dbReference>
<protein>
    <submittedName>
        <fullName evidence="1">Uncharacterized protein</fullName>
    </submittedName>
</protein>
<dbReference type="EMBL" id="CAJOBC010122149">
    <property type="protein sequence ID" value="CAF4579251.1"/>
    <property type="molecule type" value="Genomic_DNA"/>
</dbReference>
<proteinExistence type="predicted"/>
<evidence type="ECO:0000313" key="1">
    <source>
        <dbReference type="EMBL" id="CAF4579251.1"/>
    </source>
</evidence>
<evidence type="ECO:0000313" key="2">
    <source>
        <dbReference type="Proteomes" id="UP000681722"/>
    </source>
</evidence>